<evidence type="ECO:0000313" key="2">
    <source>
        <dbReference type="Proteomes" id="UP000284416"/>
    </source>
</evidence>
<keyword evidence="2" id="KW-1185">Reference proteome</keyword>
<dbReference type="Proteomes" id="UP000284416">
    <property type="component" value="Unassembled WGS sequence"/>
</dbReference>
<dbReference type="EMBL" id="QWEG01000001">
    <property type="protein sequence ID" value="RHW43335.1"/>
    <property type="molecule type" value="Genomic_DNA"/>
</dbReference>
<sequence length="165" mass="19805">MLKFLFSRIRIEHSNVDKIHTIYRQEVGVILRKILILACFITLITISPVKAETDHSRYEFLLEDILYTFLFPLQLKAIEDYFGEIYLADFCKFVEVKTNPEQAYRYEITYQFVTYERAIMPPYHLFTLKVENKSLTDWTIKDVKVRKLGENEDYTKICRKPMITR</sequence>
<organism evidence="1 2">
    <name type="scientific">Neobacillus notoginsengisoli</name>
    <dbReference type="NCBI Taxonomy" id="1578198"/>
    <lineage>
        <taxon>Bacteria</taxon>
        <taxon>Bacillati</taxon>
        <taxon>Bacillota</taxon>
        <taxon>Bacilli</taxon>
        <taxon>Bacillales</taxon>
        <taxon>Bacillaceae</taxon>
        <taxon>Neobacillus</taxon>
    </lineage>
</organism>
<dbReference type="Pfam" id="PF13027">
    <property type="entry name" value="DUF3888"/>
    <property type="match status" value="1"/>
</dbReference>
<protein>
    <submittedName>
        <fullName evidence="1">DUF3888 domain-containing protein</fullName>
    </submittedName>
</protein>
<reference evidence="1 2" key="1">
    <citation type="journal article" date="2017" name="Int. J. Syst. Evol. Microbiol.">
        <title>Bacillus notoginsengisoli sp. nov., a novel bacterium isolated from the rhizosphere of Panax notoginseng.</title>
        <authorList>
            <person name="Zhang M.Y."/>
            <person name="Cheng J."/>
            <person name="Cai Y."/>
            <person name="Zhang T.Y."/>
            <person name="Wu Y.Y."/>
            <person name="Manikprabhu D."/>
            <person name="Li W.J."/>
            <person name="Zhang Y.X."/>
        </authorList>
    </citation>
    <scope>NUCLEOTIDE SEQUENCE [LARGE SCALE GENOMIC DNA]</scope>
    <source>
        <strain evidence="1 2">JCM 30743</strain>
    </source>
</reference>
<proteinExistence type="predicted"/>
<accession>A0A417YZQ6</accession>
<evidence type="ECO:0000313" key="1">
    <source>
        <dbReference type="EMBL" id="RHW43335.1"/>
    </source>
</evidence>
<comment type="caution">
    <text evidence="1">The sequence shown here is derived from an EMBL/GenBank/DDBJ whole genome shotgun (WGS) entry which is preliminary data.</text>
</comment>
<dbReference type="InterPro" id="IPR024984">
    <property type="entry name" value="DUF3888"/>
</dbReference>
<dbReference type="AlphaFoldDB" id="A0A417YZQ6"/>
<name>A0A417YZQ6_9BACI</name>
<gene>
    <name evidence="1" type="ORF">D1B31_01305</name>
</gene>